<evidence type="ECO:0000256" key="1">
    <source>
        <dbReference type="SAM" id="Phobius"/>
    </source>
</evidence>
<sequence>MQRTTLPLPLKVCFYTLSYLRNYVLHISLQMQDVCFVSFECFCHTSADQEGFLFGLFLVFLVCKWHVLSKQLWRLRTKRQTGCFKVFVQDLMNKSDEFWFKDYVLFYGNDCSAAVAVQSSKD</sequence>
<dbReference type="EMBL" id="JAHRIO010063480">
    <property type="protein sequence ID" value="MEQ2179631.1"/>
    <property type="molecule type" value="Genomic_DNA"/>
</dbReference>
<keyword evidence="1" id="KW-0472">Membrane</keyword>
<evidence type="ECO:0000313" key="2">
    <source>
        <dbReference type="EMBL" id="MEQ2179631.1"/>
    </source>
</evidence>
<keyword evidence="1" id="KW-1133">Transmembrane helix</keyword>
<keyword evidence="1" id="KW-0812">Transmembrane</keyword>
<keyword evidence="3" id="KW-1185">Reference proteome</keyword>
<reference evidence="2 3" key="1">
    <citation type="submission" date="2021-06" db="EMBL/GenBank/DDBJ databases">
        <authorList>
            <person name="Palmer J.M."/>
        </authorList>
    </citation>
    <scope>NUCLEOTIDE SEQUENCE [LARGE SCALE GENOMIC DNA]</scope>
    <source>
        <strain evidence="2 3">GA_2019</strain>
        <tissue evidence="2">Muscle</tissue>
    </source>
</reference>
<proteinExistence type="predicted"/>
<evidence type="ECO:0000313" key="3">
    <source>
        <dbReference type="Proteomes" id="UP001476798"/>
    </source>
</evidence>
<name>A0ABV0P856_9TELE</name>
<accession>A0ABV0P856</accession>
<dbReference type="Proteomes" id="UP001476798">
    <property type="component" value="Unassembled WGS sequence"/>
</dbReference>
<organism evidence="2 3">
    <name type="scientific">Goodea atripinnis</name>
    <dbReference type="NCBI Taxonomy" id="208336"/>
    <lineage>
        <taxon>Eukaryota</taxon>
        <taxon>Metazoa</taxon>
        <taxon>Chordata</taxon>
        <taxon>Craniata</taxon>
        <taxon>Vertebrata</taxon>
        <taxon>Euteleostomi</taxon>
        <taxon>Actinopterygii</taxon>
        <taxon>Neopterygii</taxon>
        <taxon>Teleostei</taxon>
        <taxon>Neoteleostei</taxon>
        <taxon>Acanthomorphata</taxon>
        <taxon>Ovalentaria</taxon>
        <taxon>Atherinomorphae</taxon>
        <taxon>Cyprinodontiformes</taxon>
        <taxon>Goodeidae</taxon>
        <taxon>Goodea</taxon>
    </lineage>
</organism>
<protein>
    <submittedName>
        <fullName evidence="2">Uncharacterized protein</fullName>
    </submittedName>
</protein>
<comment type="caution">
    <text evidence="2">The sequence shown here is derived from an EMBL/GenBank/DDBJ whole genome shotgun (WGS) entry which is preliminary data.</text>
</comment>
<feature type="transmembrane region" description="Helical" evidence="1">
    <location>
        <begin position="51"/>
        <end position="68"/>
    </location>
</feature>
<gene>
    <name evidence="2" type="ORF">GOODEAATRI_027173</name>
</gene>